<feature type="transmembrane region" description="Helical" evidence="1">
    <location>
        <begin position="111"/>
        <end position="131"/>
    </location>
</feature>
<keyword evidence="1" id="KW-0472">Membrane</keyword>
<dbReference type="AlphaFoldDB" id="A0AAC9EU33"/>
<dbReference type="Proteomes" id="UP000242800">
    <property type="component" value="Chromosome"/>
</dbReference>
<feature type="transmembrane region" description="Helical" evidence="1">
    <location>
        <begin position="138"/>
        <end position="156"/>
    </location>
</feature>
<evidence type="ECO:0000256" key="1">
    <source>
        <dbReference type="SAM" id="Phobius"/>
    </source>
</evidence>
<dbReference type="RefSeq" id="WP_064460696.1">
    <property type="nucleotide sequence ID" value="NZ_CP012505.1"/>
</dbReference>
<organism evidence="2 3">
    <name type="scientific">Francisella persica ATCC VR-331</name>
    <dbReference type="NCBI Taxonomy" id="1086726"/>
    <lineage>
        <taxon>Bacteria</taxon>
        <taxon>Pseudomonadati</taxon>
        <taxon>Pseudomonadota</taxon>
        <taxon>Gammaproteobacteria</taxon>
        <taxon>Thiotrichales</taxon>
        <taxon>Francisellaceae</taxon>
        <taxon>Francisella</taxon>
    </lineage>
</organism>
<feature type="transmembrane region" description="Helical" evidence="1">
    <location>
        <begin position="15"/>
        <end position="35"/>
    </location>
</feature>
<proteinExistence type="predicted"/>
<protein>
    <submittedName>
        <fullName evidence="2">Membrane protein</fullName>
    </submittedName>
</protein>
<evidence type="ECO:0000313" key="2">
    <source>
        <dbReference type="EMBL" id="ALB01279.1"/>
    </source>
</evidence>
<feature type="transmembrane region" description="Helical" evidence="1">
    <location>
        <begin position="326"/>
        <end position="344"/>
    </location>
</feature>
<feature type="transmembrane region" description="Helical" evidence="1">
    <location>
        <begin position="176"/>
        <end position="201"/>
    </location>
</feature>
<dbReference type="EMBL" id="CP012505">
    <property type="protein sequence ID" value="ALB01279.1"/>
    <property type="molecule type" value="Genomic_DNA"/>
</dbReference>
<dbReference type="InterPro" id="IPR025686">
    <property type="entry name" value="Glucos_trans_II"/>
</dbReference>
<feature type="transmembrane region" description="Helical" evidence="1">
    <location>
        <begin position="85"/>
        <end position="105"/>
    </location>
</feature>
<name>A0AAC9EU33_9GAMM</name>
<feature type="transmembrane region" description="Helical" evidence="1">
    <location>
        <begin position="55"/>
        <end position="78"/>
    </location>
</feature>
<sequence>MKELIRDLRNLPNKLIYSIVVLFFLFIVIYAYFILSWSIGMDTELATYGLGNSEYLYPLHIQYFLLGRPILAIITYVLGQVAIPYFTLLISMSLLFISGIVWIVILTKKKFSIVETSVFCCFYLISPIYIFQFNFVNQAIGIGIGFVLATLSIYYFSLIFNHNYEKLKNYLISITYLFLSIGIYQSFIILFVEGVIFLLILGQLNNVRHNLKDITDILVKILFVSLAALISYFLITKLTYIFIGQSHYLANVYGGWHNNSFSQVIKQLALYFANMLVSPFNFTYVLAWLLLIYFLRKFSFIVVLALLGCLALPFAFVVFLGTPIPLRILFPIPLSIAIVMLLLLRVSSKKKIFTTIACLCLFVNFKQICQLTYSQNMVQKYNEYNLEHIYSILHDKFGNKLYHTPVVFIASPKASNSFYIKHIYSQPFYFNTNEDFLSNVFPDKMWQTSSINHRVYYFMQWLGLFYKLPTKQQIELGRQISPSLLIFPEKGSITKKDNIIFVKLSS</sequence>
<dbReference type="Pfam" id="PF14264">
    <property type="entry name" value="Glucos_trans_II"/>
    <property type="match status" value="1"/>
</dbReference>
<keyword evidence="1" id="KW-1133">Transmembrane helix</keyword>
<feature type="transmembrane region" description="Helical" evidence="1">
    <location>
        <begin position="221"/>
        <end position="243"/>
    </location>
</feature>
<keyword evidence="1" id="KW-0812">Transmembrane</keyword>
<keyword evidence="3" id="KW-1185">Reference proteome</keyword>
<feature type="transmembrane region" description="Helical" evidence="1">
    <location>
        <begin position="298"/>
        <end position="320"/>
    </location>
</feature>
<accession>A0AAC9EU33</accession>
<dbReference type="KEGG" id="fper:ACH24_00300"/>
<gene>
    <name evidence="2" type="ORF">ACH24_00300</name>
</gene>
<evidence type="ECO:0000313" key="3">
    <source>
        <dbReference type="Proteomes" id="UP000242800"/>
    </source>
</evidence>
<reference evidence="2 3" key="1">
    <citation type="journal article" date="2016" name="Int. J. Syst. Evol. Microbiol.">
        <title>Reclassification of Wolbachia persica as Francisella persica comb. nov. and emended description of the family Francisellaceae.</title>
        <authorList>
            <person name="Larson M.A."/>
            <person name="Nalbantoglu U."/>
            <person name="Sayood K."/>
            <person name="Zentz E.B."/>
            <person name="Cer R.Z."/>
            <person name="Iwen P.C."/>
            <person name="Francesconi S.C."/>
            <person name="Bishop-Lilly K.A."/>
            <person name="Mokashi V.P."/>
            <person name="Sjostedt A."/>
            <person name="Hinrichs S.H."/>
        </authorList>
    </citation>
    <scope>NUCLEOTIDE SEQUENCE [LARGE SCALE GENOMIC DNA]</scope>
    <source>
        <strain evidence="2 3">FSC845</strain>
    </source>
</reference>
<feature type="transmembrane region" description="Helical" evidence="1">
    <location>
        <begin position="268"/>
        <end position="291"/>
    </location>
</feature>